<reference evidence="3 4" key="1">
    <citation type="journal article" date="2023" name="Hortic Res">
        <title>Pangenome of water caltrop reveals structural variations and asymmetric subgenome divergence after allopolyploidization.</title>
        <authorList>
            <person name="Zhang X."/>
            <person name="Chen Y."/>
            <person name="Wang L."/>
            <person name="Yuan Y."/>
            <person name="Fang M."/>
            <person name="Shi L."/>
            <person name="Lu R."/>
            <person name="Comes H.P."/>
            <person name="Ma Y."/>
            <person name="Chen Y."/>
            <person name="Huang G."/>
            <person name="Zhou Y."/>
            <person name="Zheng Z."/>
            <person name="Qiu Y."/>
        </authorList>
    </citation>
    <scope>NUCLEOTIDE SEQUENCE [LARGE SCALE GENOMIC DNA]</scope>
    <source>
        <strain evidence="3">F231</strain>
    </source>
</reference>
<dbReference type="InterPro" id="IPR045011">
    <property type="entry name" value="TYRAAT1/2"/>
</dbReference>
<proteinExistence type="predicted"/>
<organism evidence="3 4">
    <name type="scientific">Trapa natans</name>
    <name type="common">Water chestnut</name>
    <dbReference type="NCBI Taxonomy" id="22666"/>
    <lineage>
        <taxon>Eukaryota</taxon>
        <taxon>Viridiplantae</taxon>
        <taxon>Streptophyta</taxon>
        <taxon>Embryophyta</taxon>
        <taxon>Tracheophyta</taxon>
        <taxon>Spermatophyta</taxon>
        <taxon>Magnoliopsida</taxon>
        <taxon>eudicotyledons</taxon>
        <taxon>Gunneridae</taxon>
        <taxon>Pentapetalae</taxon>
        <taxon>rosids</taxon>
        <taxon>malvids</taxon>
        <taxon>Myrtales</taxon>
        <taxon>Lythraceae</taxon>
        <taxon>Trapa</taxon>
    </lineage>
</organism>
<dbReference type="Gene3D" id="3.40.50.720">
    <property type="entry name" value="NAD(P)-binding Rossmann-like Domain"/>
    <property type="match status" value="2"/>
</dbReference>
<dbReference type="InterPro" id="IPR008927">
    <property type="entry name" value="6-PGluconate_DH-like_C_sf"/>
</dbReference>
<dbReference type="GO" id="GO:0006571">
    <property type="term" value="P:tyrosine biosynthetic process"/>
    <property type="evidence" value="ECO:0007669"/>
    <property type="project" value="InterPro"/>
</dbReference>
<gene>
    <name evidence="3" type="ORF">SAY86_008494</name>
</gene>
<evidence type="ECO:0000313" key="4">
    <source>
        <dbReference type="Proteomes" id="UP001346149"/>
    </source>
</evidence>
<evidence type="ECO:0000259" key="2">
    <source>
        <dbReference type="PROSITE" id="PS51176"/>
    </source>
</evidence>
<dbReference type="InterPro" id="IPR059064">
    <property type="entry name" value="TYRAAT2_C"/>
</dbReference>
<dbReference type="PANTHER" id="PTHR43207:SF8">
    <property type="entry name" value="AROGENATE DEHYDROGENASE 1, CHLOROPLASTIC"/>
    <property type="match status" value="1"/>
</dbReference>
<dbReference type="GO" id="GO:0033730">
    <property type="term" value="F:arogenate dehydrogenase (NADP+) activity"/>
    <property type="evidence" value="ECO:0007669"/>
    <property type="project" value="InterPro"/>
</dbReference>
<dbReference type="GO" id="GO:0008977">
    <property type="term" value="F:prephenate dehydrogenase (NAD+) activity"/>
    <property type="evidence" value="ECO:0007669"/>
    <property type="project" value="InterPro"/>
</dbReference>
<sequence>MLSSAFFRRLGLPHLHRLQAQPSYILSPRPALSFSLSSRRRHLYRHLSRTLQVKCIDAAQPYDTEFKLATALVVESCTTTSSPAENPVLPLKIAIIGFGNFGQFLAKTLTRQGHTVLAHSRSDYFHAALRLGVRFFSDPNDLFEEHPEVILLCTSIISTGEFLKTLPFQRLKRNTLFVDVLSVKEFSKDLMLSVLPADFDIICSHPMFGPESAKLGWKDLFFVYEKVRIDGGESRVSRCERFLDIFAREGCAMVEMSCAEHDQYAAESQFITHTVGRVLKMLNLVSTPINTKGYEKLLDLVENTAWDSFDLYYGLFMYNKNSLAMLKKLNSAFEALKDELLEGLDDIARKRLYESDAKVDSLLDNGWVLKEDHNGFASERATSESERSQDAVPWKINGSALGIEQWSKSSSLKIGIIGFGNFGQFLAKTFVRQGHEVLAHSRTDYSDVADSMGVSFFSDVDDLFEEHPEVILLCTSILSVEKVLKSLPVQRLKRSTLFVDVLSVKEFPRSLFLQHLPPYFDILCTHPMFGPESGKNGWHGLTFVYDKVRIGNVESRKSRCEKFIDVFAHEGCKMEEMSCAEHDKHAAGSQFITHTVGRVLEKLKLESTLVNTRGYETLLNLVENTAGDSFDLYYGLFLYNVNAMDQLERLDLAFESLKKQLLQRLHGVIRKQHFKDGISSDSVQRV</sequence>
<feature type="domain" description="Prephenate/arogenate dehydrogenase" evidence="2">
    <location>
        <begin position="91"/>
        <end position="370"/>
    </location>
</feature>
<dbReference type="Proteomes" id="UP001346149">
    <property type="component" value="Unassembled WGS sequence"/>
</dbReference>
<keyword evidence="4" id="KW-1185">Reference proteome</keyword>
<dbReference type="InterPro" id="IPR046826">
    <property type="entry name" value="PDH_N"/>
</dbReference>
<dbReference type="PANTHER" id="PTHR43207">
    <property type="entry name" value="AROGENATE DEHYDROGENASE-RELATED"/>
    <property type="match status" value="1"/>
</dbReference>
<dbReference type="GO" id="GO:0004665">
    <property type="term" value="F:prephenate dehydrogenase (NADP+) activity"/>
    <property type="evidence" value="ECO:0007669"/>
    <property type="project" value="InterPro"/>
</dbReference>
<dbReference type="Pfam" id="PF26213">
    <property type="entry name" value="TYRAAT1_C"/>
    <property type="match status" value="2"/>
</dbReference>
<protein>
    <recommendedName>
        <fullName evidence="2">Prephenate/arogenate dehydrogenase domain-containing protein</fullName>
    </recommendedName>
</protein>
<name>A0AAN7KEU6_TRANT</name>
<dbReference type="InterPro" id="IPR003099">
    <property type="entry name" value="Prephen_DH"/>
</dbReference>
<accession>A0AAN7KEU6</accession>
<evidence type="ECO:0000313" key="3">
    <source>
        <dbReference type="EMBL" id="KAK4762726.1"/>
    </source>
</evidence>
<dbReference type="GO" id="GO:0070403">
    <property type="term" value="F:NAD+ binding"/>
    <property type="evidence" value="ECO:0007669"/>
    <property type="project" value="InterPro"/>
</dbReference>
<dbReference type="EMBL" id="JAXQNO010000024">
    <property type="protein sequence ID" value="KAK4762726.1"/>
    <property type="molecule type" value="Genomic_DNA"/>
</dbReference>
<keyword evidence="1" id="KW-0560">Oxidoreductase</keyword>
<dbReference type="Pfam" id="PF03807">
    <property type="entry name" value="F420_oxidored"/>
    <property type="match status" value="1"/>
</dbReference>
<dbReference type="SUPFAM" id="SSF51735">
    <property type="entry name" value="NAD(P)-binding Rossmann-fold domains"/>
    <property type="match status" value="2"/>
</dbReference>
<dbReference type="InterPro" id="IPR028939">
    <property type="entry name" value="P5C_Rdtase_cat_N"/>
</dbReference>
<dbReference type="PROSITE" id="PS51176">
    <property type="entry name" value="PDH_ADH"/>
    <property type="match status" value="2"/>
</dbReference>
<dbReference type="Pfam" id="PF02153">
    <property type="entry name" value="PDH_N"/>
    <property type="match status" value="1"/>
</dbReference>
<dbReference type="SUPFAM" id="SSF48179">
    <property type="entry name" value="6-phosphogluconate dehydrogenase C-terminal domain-like"/>
    <property type="match status" value="1"/>
</dbReference>
<comment type="caution">
    <text evidence="3">The sequence shown here is derived from an EMBL/GenBank/DDBJ whole genome shotgun (WGS) entry which is preliminary data.</text>
</comment>
<dbReference type="InterPro" id="IPR036291">
    <property type="entry name" value="NAD(P)-bd_dom_sf"/>
</dbReference>
<dbReference type="AlphaFoldDB" id="A0AAN7KEU6"/>
<feature type="domain" description="Prephenate/arogenate dehydrogenase" evidence="2">
    <location>
        <begin position="412"/>
        <end position="686"/>
    </location>
</feature>
<evidence type="ECO:0000256" key="1">
    <source>
        <dbReference type="ARBA" id="ARBA00023002"/>
    </source>
</evidence>